<dbReference type="CDD" id="cd03220">
    <property type="entry name" value="ABC_KpsT_Wzt"/>
    <property type="match status" value="1"/>
</dbReference>
<dbReference type="AlphaFoldDB" id="A0A5C4N972"/>
<evidence type="ECO:0000259" key="5">
    <source>
        <dbReference type="PROSITE" id="PS50893"/>
    </source>
</evidence>
<dbReference type="InterPro" id="IPR003593">
    <property type="entry name" value="AAA+_ATPase"/>
</dbReference>
<dbReference type="SMART" id="SM00382">
    <property type="entry name" value="AAA"/>
    <property type="match status" value="1"/>
</dbReference>
<gene>
    <name evidence="6" type="ORF">FHG71_11605</name>
</gene>
<dbReference type="GO" id="GO:0016020">
    <property type="term" value="C:membrane"/>
    <property type="evidence" value="ECO:0007669"/>
    <property type="project" value="InterPro"/>
</dbReference>
<accession>A0A5C4N972</accession>
<dbReference type="GO" id="GO:0140359">
    <property type="term" value="F:ABC-type transporter activity"/>
    <property type="evidence" value="ECO:0007669"/>
    <property type="project" value="InterPro"/>
</dbReference>
<dbReference type="InterPro" id="IPR027417">
    <property type="entry name" value="P-loop_NTPase"/>
</dbReference>
<dbReference type="RefSeq" id="WP_139081847.1">
    <property type="nucleotide sequence ID" value="NZ_VDFV01000014.1"/>
</dbReference>
<dbReference type="SUPFAM" id="SSF52540">
    <property type="entry name" value="P-loop containing nucleoside triphosphate hydrolases"/>
    <property type="match status" value="1"/>
</dbReference>
<dbReference type="GO" id="GO:0016887">
    <property type="term" value="F:ATP hydrolysis activity"/>
    <property type="evidence" value="ECO:0007669"/>
    <property type="project" value="InterPro"/>
</dbReference>
<dbReference type="CDD" id="cd10147">
    <property type="entry name" value="Wzt_C-like"/>
    <property type="match status" value="1"/>
</dbReference>
<keyword evidence="2" id="KW-0813">Transport</keyword>
<name>A0A5C4N972_9RHOB</name>
<dbReference type="Pfam" id="PF14524">
    <property type="entry name" value="Wzt_C"/>
    <property type="match status" value="1"/>
</dbReference>
<comment type="caution">
    <text evidence="6">The sequence shown here is derived from an EMBL/GenBank/DDBJ whole genome shotgun (WGS) entry which is preliminary data.</text>
</comment>
<evidence type="ECO:0000313" key="6">
    <source>
        <dbReference type="EMBL" id="TNC71394.1"/>
    </source>
</evidence>
<protein>
    <submittedName>
        <fullName evidence="6">ABC transporter ATP-binding protein</fullName>
    </submittedName>
</protein>
<dbReference type="Gene3D" id="2.70.50.60">
    <property type="entry name" value="abc- transporter (atp binding component) like domain"/>
    <property type="match status" value="1"/>
</dbReference>
<dbReference type="GO" id="GO:0005524">
    <property type="term" value="F:ATP binding"/>
    <property type="evidence" value="ECO:0007669"/>
    <property type="project" value="UniProtKB-KW"/>
</dbReference>
<dbReference type="PANTHER" id="PTHR46743:SF2">
    <property type="entry name" value="TEICHOIC ACIDS EXPORT ATP-BINDING PROTEIN TAGH"/>
    <property type="match status" value="1"/>
</dbReference>
<dbReference type="InterPro" id="IPR015860">
    <property type="entry name" value="ABC_transpr_TagH-like"/>
</dbReference>
<feature type="domain" description="ABC transporter" evidence="5">
    <location>
        <begin position="23"/>
        <end position="248"/>
    </location>
</feature>
<reference evidence="6 7" key="1">
    <citation type="submission" date="2019-06" db="EMBL/GenBank/DDBJ databases">
        <authorList>
            <person name="Jiang L."/>
        </authorList>
    </citation>
    <scope>NUCLEOTIDE SEQUENCE [LARGE SCALE GENOMIC DNA]</scope>
    <source>
        <strain evidence="6 7">YIM 48858</strain>
    </source>
</reference>
<dbReference type="InterPro" id="IPR029439">
    <property type="entry name" value="Wzt_C"/>
</dbReference>
<dbReference type="Pfam" id="PF00005">
    <property type="entry name" value="ABC_tran"/>
    <property type="match status" value="1"/>
</dbReference>
<dbReference type="InterPro" id="IPR050683">
    <property type="entry name" value="Bact_Polysacc_Export_ATP-bd"/>
</dbReference>
<evidence type="ECO:0000256" key="1">
    <source>
        <dbReference type="ARBA" id="ARBA00005417"/>
    </source>
</evidence>
<dbReference type="Proteomes" id="UP000305709">
    <property type="component" value="Unassembled WGS sequence"/>
</dbReference>
<dbReference type="PANTHER" id="PTHR46743">
    <property type="entry name" value="TEICHOIC ACIDS EXPORT ATP-BINDING PROTEIN TAGH"/>
    <property type="match status" value="1"/>
</dbReference>
<keyword evidence="7" id="KW-1185">Reference proteome</keyword>
<dbReference type="EMBL" id="VDFV01000014">
    <property type="protein sequence ID" value="TNC71394.1"/>
    <property type="molecule type" value="Genomic_DNA"/>
</dbReference>
<sequence length="423" mass="45289">MHGSLRVSQLGKRYRVVGSKGQRTLRDLVRSGFRRTPAEYVWGLRDVSFEVEPGRTVGVVGRNGAGKSSLLRLIAGVGRPDEGSVEIHGRTGAVLDIGAGLTDDLTGRENMMLAGLVAGMSRREVQARAAEIIAFAELEDAIDAPLRTYSTGMKMRLAFSVAIHVDPDILLIDEVLAVGDATFQRKCLARINEIKASGRTIFFVSHDASLVRALCDDVLYLRKGRVVAFGPTTDVMPVYEAAGTEAGNGAEASDVPDRLLPGGRTLRQGINRFGTLEAEITAVRILRLDGAPTGSITAGAGLMVEIDYAARASLDGIVAAIAIKLPNGTSCFDTNTQVSHMELPVGGTGSVRLRIERLDLVAGDYTVAVGLYDPDWKGAYDSHYNVYGFNVIGVRSTEGVLNPPARWELTTRTEGPVRYSGTG</sequence>
<dbReference type="Gene3D" id="3.40.50.300">
    <property type="entry name" value="P-loop containing nucleotide triphosphate hydrolases"/>
    <property type="match status" value="1"/>
</dbReference>
<dbReference type="InterPro" id="IPR003439">
    <property type="entry name" value="ABC_transporter-like_ATP-bd"/>
</dbReference>
<evidence type="ECO:0000256" key="3">
    <source>
        <dbReference type="ARBA" id="ARBA00022741"/>
    </source>
</evidence>
<evidence type="ECO:0000256" key="4">
    <source>
        <dbReference type="ARBA" id="ARBA00022840"/>
    </source>
</evidence>
<organism evidence="6 7">
    <name type="scientific">Rubellimicrobium roseum</name>
    <dbReference type="NCBI Taxonomy" id="687525"/>
    <lineage>
        <taxon>Bacteria</taxon>
        <taxon>Pseudomonadati</taxon>
        <taxon>Pseudomonadota</taxon>
        <taxon>Alphaproteobacteria</taxon>
        <taxon>Rhodobacterales</taxon>
        <taxon>Roseobacteraceae</taxon>
        <taxon>Rubellimicrobium</taxon>
    </lineage>
</organism>
<dbReference type="PROSITE" id="PS50893">
    <property type="entry name" value="ABC_TRANSPORTER_2"/>
    <property type="match status" value="1"/>
</dbReference>
<keyword evidence="3" id="KW-0547">Nucleotide-binding</keyword>
<comment type="similarity">
    <text evidence="1">Belongs to the ABC transporter superfamily.</text>
</comment>
<evidence type="ECO:0000256" key="2">
    <source>
        <dbReference type="ARBA" id="ARBA00022448"/>
    </source>
</evidence>
<keyword evidence="4 6" id="KW-0067">ATP-binding</keyword>
<dbReference type="OrthoDB" id="9778870at2"/>
<proteinExistence type="inferred from homology"/>
<evidence type="ECO:0000313" key="7">
    <source>
        <dbReference type="Proteomes" id="UP000305709"/>
    </source>
</evidence>